<evidence type="ECO:0000256" key="1">
    <source>
        <dbReference type="ARBA" id="ARBA00004141"/>
    </source>
</evidence>
<keyword evidence="3 6" id="KW-0812">Transmembrane</keyword>
<evidence type="ECO:0000313" key="9">
    <source>
        <dbReference type="Proteomes" id="UP000186559"/>
    </source>
</evidence>
<dbReference type="SUPFAM" id="SSF103481">
    <property type="entry name" value="Multidrug resistance efflux transporter EmrE"/>
    <property type="match status" value="2"/>
</dbReference>
<dbReference type="STRING" id="1229727.Ga0080559_TMP4179"/>
<dbReference type="GO" id="GO:0016020">
    <property type="term" value="C:membrane"/>
    <property type="evidence" value="ECO:0007669"/>
    <property type="project" value="UniProtKB-SubCell"/>
</dbReference>
<gene>
    <name evidence="8" type="ORF">Ga0080559_TMP4179</name>
</gene>
<feature type="transmembrane region" description="Helical" evidence="6">
    <location>
        <begin position="257"/>
        <end position="274"/>
    </location>
</feature>
<feature type="transmembrane region" description="Helical" evidence="6">
    <location>
        <begin position="198"/>
        <end position="219"/>
    </location>
</feature>
<sequence>MTHIALSDPRESHLRGIFFKVLYVICIVLMLTLVKLIDDVPLGELMFFRCFFSILPIAGLLILRGELTAAFRTKRIFGHVTRTTLGLTMMGLTFVAVQALPLPEAVTLQYTQPLFVVAFSALFLREVVGPNRWGAVAFGFLGVLVITWPNLSMLTSGTGELSRAELIGIAAALIAAAGVAVVFLLVRGLVKTEAPTTIAAYFWLISSSLLALSAIGGWVPLTWEQAGLLVLCGILGGFGQLCMALSLQAAPASVTASFEYTSLLFAITLGWLIFDDVPGINTLVGGAMVVAAGLFILWRESRAGGPVSKRKLPPSP</sequence>
<feature type="domain" description="EamA" evidence="7">
    <location>
        <begin position="15"/>
        <end position="147"/>
    </location>
</feature>
<protein>
    <submittedName>
        <fullName evidence="8">Putative permease</fullName>
    </submittedName>
</protein>
<evidence type="ECO:0000259" key="7">
    <source>
        <dbReference type="Pfam" id="PF00892"/>
    </source>
</evidence>
<name>A0A1U7DA94_9RHOB</name>
<feature type="transmembrane region" description="Helical" evidence="6">
    <location>
        <begin position="225"/>
        <end position="245"/>
    </location>
</feature>
<feature type="transmembrane region" description="Helical" evidence="6">
    <location>
        <begin position="280"/>
        <end position="298"/>
    </location>
</feature>
<feature type="transmembrane region" description="Helical" evidence="6">
    <location>
        <begin position="136"/>
        <end position="154"/>
    </location>
</feature>
<accession>A0A1U7DA94</accession>
<dbReference type="Proteomes" id="UP000186559">
    <property type="component" value="Chromosome"/>
</dbReference>
<reference evidence="8 9" key="1">
    <citation type="submission" date="2016-03" db="EMBL/GenBank/DDBJ databases">
        <title>Deep-sea bacteria in the southern Pacific.</title>
        <authorList>
            <person name="Tang K."/>
        </authorList>
    </citation>
    <scope>NUCLEOTIDE SEQUENCE [LARGE SCALE GENOMIC DNA]</scope>
    <source>
        <strain evidence="8 9">JLT2016</strain>
    </source>
</reference>
<evidence type="ECO:0000256" key="6">
    <source>
        <dbReference type="SAM" id="Phobius"/>
    </source>
</evidence>
<evidence type="ECO:0000256" key="4">
    <source>
        <dbReference type="ARBA" id="ARBA00022989"/>
    </source>
</evidence>
<feature type="transmembrane region" description="Helical" evidence="6">
    <location>
        <begin position="46"/>
        <end position="63"/>
    </location>
</feature>
<feature type="transmembrane region" description="Helical" evidence="6">
    <location>
        <begin position="107"/>
        <end position="124"/>
    </location>
</feature>
<dbReference type="PANTHER" id="PTHR22911:SF6">
    <property type="entry name" value="SOLUTE CARRIER FAMILY 35 MEMBER G1"/>
    <property type="match status" value="1"/>
</dbReference>
<dbReference type="PANTHER" id="PTHR22911">
    <property type="entry name" value="ACYL-MALONYL CONDENSING ENZYME-RELATED"/>
    <property type="match status" value="1"/>
</dbReference>
<dbReference type="KEGG" id="tpro:Ga0080559_TMP4179"/>
<keyword evidence="4 6" id="KW-1133">Transmembrane helix</keyword>
<dbReference type="InterPro" id="IPR037185">
    <property type="entry name" value="EmrE-like"/>
</dbReference>
<feature type="domain" description="EamA" evidence="7">
    <location>
        <begin position="167"/>
        <end position="297"/>
    </location>
</feature>
<evidence type="ECO:0000256" key="2">
    <source>
        <dbReference type="ARBA" id="ARBA00009853"/>
    </source>
</evidence>
<dbReference type="AlphaFoldDB" id="A0A1U7DA94"/>
<dbReference type="RefSeq" id="WP_076624674.1">
    <property type="nucleotide sequence ID" value="NZ_BMEW01000001.1"/>
</dbReference>
<keyword evidence="9" id="KW-1185">Reference proteome</keyword>
<feature type="transmembrane region" description="Helical" evidence="6">
    <location>
        <begin position="166"/>
        <end position="186"/>
    </location>
</feature>
<dbReference type="EMBL" id="CP014796">
    <property type="protein sequence ID" value="APX24975.1"/>
    <property type="molecule type" value="Genomic_DNA"/>
</dbReference>
<evidence type="ECO:0000256" key="5">
    <source>
        <dbReference type="ARBA" id="ARBA00023136"/>
    </source>
</evidence>
<organism evidence="8 9">
    <name type="scientific">Salipiger profundus</name>
    <dbReference type="NCBI Taxonomy" id="1229727"/>
    <lineage>
        <taxon>Bacteria</taxon>
        <taxon>Pseudomonadati</taxon>
        <taxon>Pseudomonadota</taxon>
        <taxon>Alphaproteobacteria</taxon>
        <taxon>Rhodobacterales</taxon>
        <taxon>Roseobacteraceae</taxon>
        <taxon>Salipiger</taxon>
    </lineage>
</organism>
<comment type="similarity">
    <text evidence="2">Belongs to the drug/metabolite transporter (DMT) superfamily. 10 TMS drug/metabolite exporter (DME) (TC 2.A.7.3) family.</text>
</comment>
<proteinExistence type="inferred from homology"/>
<evidence type="ECO:0000256" key="3">
    <source>
        <dbReference type="ARBA" id="ARBA00022692"/>
    </source>
</evidence>
<dbReference type="OrthoDB" id="8478503at2"/>
<feature type="transmembrane region" description="Helical" evidence="6">
    <location>
        <begin position="17"/>
        <end position="34"/>
    </location>
</feature>
<dbReference type="Pfam" id="PF00892">
    <property type="entry name" value="EamA"/>
    <property type="match status" value="2"/>
</dbReference>
<keyword evidence="5 6" id="KW-0472">Membrane</keyword>
<feature type="transmembrane region" description="Helical" evidence="6">
    <location>
        <begin position="84"/>
        <end position="101"/>
    </location>
</feature>
<evidence type="ECO:0000313" key="8">
    <source>
        <dbReference type="EMBL" id="APX24975.1"/>
    </source>
</evidence>
<comment type="subcellular location">
    <subcellularLocation>
        <location evidence="1">Membrane</location>
        <topology evidence="1">Multi-pass membrane protein</topology>
    </subcellularLocation>
</comment>
<dbReference type="InterPro" id="IPR000620">
    <property type="entry name" value="EamA_dom"/>
</dbReference>